<evidence type="ECO:0000256" key="1">
    <source>
        <dbReference type="ARBA" id="ARBA00004613"/>
    </source>
</evidence>
<evidence type="ECO:0000256" key="2">
    <source>
        <dbReference type="ARBA" id="ARBA00022525"/>
    </source>
</evidence>
<dbReference type="InterPro" id="IPR038408">
    <property type="entry name" value="GNK2_sf"/>
</dbReference>
<comment type="caution">
    <text evidence="7">The sequence shown here is derived from an EMBL/GenBank/DDBJ whole genome shotgun (WGS) entry which is preliminary data.</text>
</comment>
<dbReference type="Gene3D" id="3.30.430.20">
    <property type="entry name" value="Gnk2 domain, C-X8-C-X2-C motif"/>
    <property type="match status" value="2"/>
</dbReference>
<name>A0A8J5IFH3_ZINOF</name>
<evidence type="ECO:0000313" key="7">
    <source>
        <dbReference type="EMBL" id="KAG6533194.1"/>
    </source>
</evidence>
<dbReference type="InterPro" id="IPR050581">
    <property type="entry name" value="CRR_secretory_protein"/>
</dbReference>
<gene>
    <name evidence="7" type="ORF">ZIOFF_007060</name>
</gene>
<evidence type="ECO:0000256" key="4">
    <source>
        <dbReference type="ARBA" id="ARBA00022737"/>
    </source>
</evidence>
<dbReference type="Proteomes" id="UP000734854">
    <property type="component" value="Unassembled WGS sequence"/>
</dbReference>
<dbReference type="PROSITE" id="PS51473">
    <property type="entry name" value="GNK2"/>
    <property type="match status" value="2"/>
</dbReference>
<dbReference type="InterPro" id="IPR002902">
    <property type="entry name" value="GNK2"/>
</dbReference>
<accession>A0A8J5IFH3</accession>
<keyword evidence="8" id="KW-1185">Reference proteome</keyword>
<evidence type="ECO:0000259" key="6">
    <source>
        <dbReference type="PROSITE" id="PS51473"/>
    </source>
</evidence>
<dbReference type="PANTHER" id="PTHR32411:SF43">
    <property type="entry name" value="CYSTEINE-RICH REPEAT SECRETORY PROTEIN 38"/>
    <property type="match status" value="1"/>
</dbReference>
<keyword evidence="3" id="KW-0732">Signal</keyword>
<evidence type="ECO:0000313" key="8">
    <source>
        <dbReference type="Proteomes" id="UP000734854"/>
    </source>
</evidence>
<dbReference type="CDD" id="cd23509">
    <property type="entry name" value="Gnk2-like"/>
    <property type="match status" value="2"/>
</dbReference>
<proteinExistence type="inferred from homology"/>
<evidence type="ECO:0000256" key="5">
    <source>
        <dbReference type="ARBA" id="ARBA00038515"/>
    </source>
</evidence>
<dbReference type="Pfam" id="PF01657">
    <property type="entry name" value="Stress-antifung"/>
    <property type="match status" value="2"/>
</dbReference>
<reference evidence="7 8" key="1">
    <citation type="submission" date="2020-08" db="EMBL/GenBank/DDBJ databases">
        <title>Plant Genome Project.</title>
        <authorList>
            <person name="Zhang R.-G."/>
        </authorList>
    </citation>
    <scope>NUCLEOTIDE SEQUENCE [LARGE SCALE GENOMIC DNA]</scope>
    <source>
        <tissue evidence="7">Rhizome</tissue>
    </source>
</reference>
<sequence>MSLLATKAAPIGFALGSVGHGDGRVNGLALCRGDVRSSACTSCILSAGARIRDLCPRNKEAVVWYDECMVRYSDAAFFGDADYDQSFPLSNPRNTFNTRNVSDPKALDGKVALLLERLKNKAYISPLMFAKQELEIGDQSRNLYGLAQCTKDISGGDCKKCLEAAINKLRRCCRGQRGARVVGGSCNMRYELYLVHSVLICGNAMSSQGLALPLKWITAAFCGSATVVFLGSRDPTCASIDIFFSTLKTLQLGLSSLEPTVETLKSGFSSREPQVRSLQSGLFNQDSPIGILYLGVFTHESVLGLCIWESALRLCTREFALRLYTLAYKTTQFSTNSVIPNSSSFSA</sequence>
<organism evidence="7 8">
    <name type="scientific">Zingiber officinale</name>
    <name type="common">Ginger</name>
    <name type="synonym">Amomum zingiber</name>
    <dbReference type="NCBI Taxonomy" id="94328"/>
    <lineage>
        <taxon>Eukaryota</taxon>
        <taxon>Viridiplantae</taxon>
        <taxon>Streptophyta</taxon>
        <taxon>Embryophyta</taxon>
        <taxon>Tracheophyta</taxon>
        <taxon>Spermatophyta</taxon>
        <taxon>Magnoliopsida</taxon>
        <taxon>Liliopsida</taxon>
        <taxon>Zingiberales</taxon>
        <taxon>Zingiberaceae</taxon>
        <taxon>Zingiber</taxon>
    </lineage>
</organism>
<feature type="domain" description="Gnk2-homologous" evidence="6">
    <location>
        <begin position="89"/>
        <end position="195"/>
    </location>
</feature>
<comment type="similarity">
    <text evidence="5">Belongs to the cysteine-rich repeat secretory protein family.</text>
</comment>
<keyword evidence="2" id="KW-0964">Secreted</keyword>
<dbReference type="EMBL" id="JACMSC010000002">
    <property type="protein sequence ID" value="KAG6533194.1"/>
    <property type="molecule type" value="Genomic_DNA"/>
</dbReference>
<feature type="domain" description="Gnk2-homologous" evidence="6">
    <location>
        <begin position="1"/>
        <end position="77"/>
    </location>
</feature>
<dbReference type="AlphaFoldDB" id="A0A8J5IFH3"/>
<evidence type="ECO:0000256" key="3">
    <source>
        <dbReference type="ARBA" id="ARBA00022729"/>
    </source>
</evidence>
<dbReference type="PANTHER" id="PTHR32411">
    <property type="entry name" value="CYSTEINE-RICH REPEAT SECRETORY PROTEIN 38-RELATED"/>
    <property type="match status" value="1"/>
</dbReference>
<dbReference type="FunFam" id="3.30.430.20:FF:000002">
    <property type="entry name" value="Cysteine-rich receptor-like protein kinase 10"/>
    <property type="match status" value="1"/>
</dbReference>
<dbReference type="GO" id="GO:0005576">
    <property type="term" value="C:extracellular region"/>
    <property type="evidence" value="ECO:0007669"/>
    <property type="project" value="UniProtKB-SubCell"/>
</dbReference>
<keyword evidence="4" id="KW-0677">Repeat</keyword>
<comment type="subcellular location">
    <subcellularLocation>
        <location evidence="1">Secreted</location>
    </subcellularLocation>
</comment>
<protein>
    <recommendedName>
        <fullName evidence="6">Gnk2-homologous domain-containing protein</fullName>
    </recommendedName>
</protein>